<feature type="region of interest" description="Disordered" evidence="1">
    <location>
        <begin position="567"/>
        <end position="586"/>
    </location>
</feature>
<feature type="region of interest" description="Disordered" evidence="1">
    <location>
        <begin position="144"/>
        <end position="167"/>
    </location>
</feature>
<reference evidence="2" key="1">
    <citation type="journal article" date="2021" name="Mol. Plant Microbe Interact.">
        <title>Complete Genome Sequence of the Plant-Pathogenic Fungus Colletotrichum lupini.</title>
        <authorList>
            <person name="Baroncelli R."/>
            <person name="Pensec F."/>
            <person name="Da Lio D."/>
            <person name="Boufleur T."/>
            <person name="Vicente I."/>
            <person name="Sarrocco S."/>
            <person name="Picot A."/>
            <person name="Baraldi E."/>
            <person name="Sukno S."/>
            <person name="Thon M."/>
            <person name="Le Floch G."/>
        </authorList>
    </citation>
    <scope>NUCLEOTIDE SEQUENCE</scope>
    <source>
        <strain evidence="2">IMI 504893</strain>
    </source>
</reference>
<gene>
    <name evidence="2" type="ORF">CLUP02_12471</name>
</gene>
<organism evidence="2 3">
    <name type="scientific">Colletotrichum lupini</name>
    <dbReference type="NCBI Taxonomy" id="145971"/>
    <lineage>
        <taxon>Eukaryota</taxon>
        <taxon>Fungi</taxon>
        <taxon>Dikarya</taxon>
        <taxon>Ascomycota</taxon>
        <taxon>Pezizomycotina</taxon>
        <taxon>Sordariomycetes</taxon>
        <taxon>Hypocreomycetidae</taxon>
        <taxon>Glomerellales</taxon>
        <taxon>Glomerellaceae</taxon>
        <taxon>Colletotrichum</taxon>
        <taxon>Colletotrichum acutatum species complex</taxon>
    </lineage>
</organism>
<evidence type="ECO:0000313" key="3">
    <source>
        <dbReference type="Proteomes" id="UP000830671"/>
    </source>
</evidence>
<evidence type="ECO:0000313" key="2">
    <source>
        <dbReference type="EMBL" id="UQC86969.1"/>
    </source>
</evidence>
<protein>
    <submittedName>
        <fullName evidence="2">Uncharacterized protein</fullName>
    </submittedName>
</protein>
<accession>A0A9Q8T0F1</accession>
<dbReference type="EMBL" id="CP019478">
    <property type="protein sequence ID" value="UQC86969.1"/>
    <property type="molecule type" value="Genomic_DNA"/>
</dbReference>
<feature type="region of interest" description="Disordered" evidence="1">
    <location>
        <begin position="647"/>
        <end position="670"/>
    </location>
</feature>
<feature type="region of interest" description="Disordered" evidence="1">
    <location>
        <begin position="239"/>
        <end position="264"/>
    </location>
</feature>
<evidence type="ECO:0000256" key="1">
    <source>
        <dbReference type="SAM" id="MobiDB-lite"/>
    </source>
</evidence>
<proteinExistence type="predicted"/>
<dbReference type="KEGG" id="clup:CLUP02_12471"/>
<keyword evidence="3" id="KW-1185">Reference proteome</keyword>
<dbReference type="RefSeq" id="XP_049148580.1">
    <property type="nucleotide sequence ID" value="XM_049291435.1"/>
</dbReference>
<dbReference type="AlphaFoldDB" id="A0A9Q8T0F1"/>
<name>A0A9Q8T0F1_9PEZI</name>
<sequence length="1014" mass="111825">MAICNKACEAYWLSGRLPRVNGSPKFAIAPLESHDVYDHTSPSKFSNPSIFEASLFHRHLSAVGNADALKLPARNIGVVEDKGVKEIEMSGRFLHPLWIEGCIEKSALLPSNAPGCRLIHTSWVGCEPHEGAIVRGDRWSRPFSPYPDSPRERPVGQRGPSAHRWSDHSTAPKFVRIHVLGAKVVQTSMDTVEYHNRSWKPCYESLIDEEKRGSGVREDWANAGARLETLSRRSIVDEQVDSTHTVPARDNDGGIGGPDNSIAPESVRRVGSNEIIETLESWSKDLQQYGARRFVLDAVGCHSEPAAVVCLSDLAVWTEAEVWTSQGPRRKREAFTVKSEWEIGLDRTPPIPAILSYAPTWRVQGQGKNCTVTFDASVQIHLRWFLFPFHLPLQGSKHHDSMRWRLGALEKLCLEELGLLPECRRVMSICELRVHPPRPSQVVFRVQQLDFVPAFLPCSSFPPGSNYYLSRLACLASCLSAPSSLKYCSSLLLSSPAGLIPSLTPTGKPKACSGSIFASPATISNACGKKACLKLVGKLSYGARSQSPVKQLSNLIVAFTSKYLSGANPDSPSHRPNPVPEQQDPYPSTATIWVQSIVATLVQLSRLVTAGSSSPGQVAACILYTTCTYICDYLAKIQSSIGSSQYASKGFTRKSGPPEDASMPNCRLTPETPRGRVLRLAGRSFATTDQGSSLTGADPLPHPHRDLRCMWHASSENRHCYHIMIRGTKGARRPVAQIHGTSPSRHGALSSAAKAGLAAFSAASLPLRDTNELANAVYSGPVHMKGERHSTERLPVMKSLRSAIILAPHYLINFLERRQAASNDDQPKSLALGRLASRRGCMERSSYSRQQHTGDIALTYNLTLGRRTRYYGLLLQKSQPRFFATRTIFRLVQSGRQLSASVLVRFKMPELQRLSSKAIEFCTCHWTSTWINDFGSSVHRHLTWSRPWSMSTSLAPSKLETPRLRSSRLDFVGGAVSEALDDDASPKYATIICTSHARLTTIDDDLQRPFDVSI</sequence>
<dbReference type="GeneID" id="73346445"/>
<dbReference type="Proteomes" id="UP000830671">
    <property type="component" value="Chromosome 6"/>
</dbReference>